<feature type="region of interest" description="Disordered" evidence="1">
    <location>
        <begin position="217"/>
        <end position="251"/>
    </location>
</feature>
<dbReference type="AlphaFoldDB" id="A0A559KBN6"/>
<evidence type="ECO:0000313" key="3">
    <source>
        <dbReference type="EMBL" id="TVY09513.1"/>
    </source>
</evidence>
<keyword evidence="2" id="KW-1133">Transmembrane helix</keyword>
<organism evidence="3 4">
    <name type="scientific">Paenibacillus cremeus</name>
    <dbReference type="NCBI Taxonomy" id="2163881"/>
    <lineage>
        <taxon>Bacteria</taxon>
        <taxon>Bacillati</taxon>
        <taxon>Bacillota</taxon>
        <taxon>Bacilli</taxon>
        <taxon>Bacillales</taxon>
        <taxon>Paenibacillaceae</taxon>
        <taxon>Paenibacillus</taxon>
    </lineage>
</organism>
<evidence type="ECO:0000256" key="2">
    <source>
        <dbReference type="SAM" id="Phobius"/>
    </source>
</evidence>
<keyword evidence="2" id="KW-0812">Transmembrane</keyword>
<dbReference type="EMBL" id="VNJI01000014">
    <property type="protein sequence ID" value="TVY09513.1"/>
    <property type="molecule type" value="Genomic_DNA"/>
</dbReference>
<dbReference type="Pfam" id="PF09560">
    <property type="entry name" value="Spore_YunB"/>
    <property type="match status" value="1"/>
</dbReference>
<dbReference type="NCBIfam" id="TIGR02832">
    <property type="entry name" value="spo_yunB"/>
    <property type="match status" value="1"/>
</dbReference>
<dbReference type="InterPro" id="IPR014197">
    <property type="entry name" value="Sporulation_prot_YunB"/>
</dbReference>
<dbReference type="Proteomes" id="UP000317036">
    <property type="component" value="Unassembled WGS sequence"/>
</dbReference>
<dbReference type="PIRSF" id="PIRSF021383">
    <property type="entry name" value="YunB"/>
    <property type="match status" value="1"/>
</dbReference>
<dbReference type="OrthoDB" id="1649278at2"/>
<reference evidence="3 4" key="1">
    <citation type="submission" date="2019-07" db="EMBL/GenBank/DDBJ databases">
        <authorList>
            <person name="Kim J."/>
        </authorList>
    </citation>
    <scope>NUCLEOTIDE SEQUENCE [LARGE SCALE GENOMIC DNA]</scope>
    <source>
        <strain evidence="3 4">JC52</strain>
    </source>
</reference>
<keyword evidence="2" id="KW-0472">Membrane</keyword>
<keyword evidence="4" id="KW-1185">Reference proteome</keyword>
<evidence type="ECO:0000313" key="4">
    <source>
        <dbReference type="Proteomes" id="UP000317036"/>
    </source>
</evidence>
<gene>
    <name evidence="3" type="primary">yunB</name>
    <name evidence="3" type="ORF">FPZ49_13285</name>
</gene>
<feature type="compositionally biased region" description="Low complexity" evidence="1">
    <location>
        <begin position="237"/>
        <end position="251"/>
    </location>
</feature>
<protein>
    <submittedName>
        <fullName evidence="3">Sporulation protein YunB</fullName>
    </submittedName>
</protein>
<proteinExistence type="predicted"/>
<comment type="caution">
    <text evidence="3">The sequence shown here is derived from an EMBL/GenBank/DDBJ whole genome shotgun (WGS) entry which is preliminary data.</text>
</comment>
<name>A0A559KBN6_9BACL</name>
<evidence type="ECO:0000256" key="1">
    <source>
        <dbReference type="SAM" id="MobiDB-lite"/>
    </source>
</evidence>
<feature type="transmembrane region" description="Helical" evidence="2">
    <location>
        <begin position="20"/>
        <end position="38"/>
    </location>
</feature>
<sequence length="251" mass="28012">MKKRRWRSGPTGKNRVRRNILIALVILLLFFMQGYIYIDKNLKEPLTNLARIRLKQIATDSINTAISERIAETTNFEKLIDWRLDRNGKINGFSLNYAEHMKITADTIQIVKNQLQKLEQVPEHIPLGQAMNSPLLASFGPDIPIRLVPAGAAKVDLNTRYQNAGINMIMVEVYVRITVEVSVIIPFDSETEMVETELPISYSLVVGDVPSYYFDGKGNSVGQNTPPPGIALPHVTPAPSTSTTPNAAEKK</sequence>
<accession>A0A559KBN6</accession>